<feature type="compositionally biased region" description="Pro residues" evidence="6">
    <location>
        <begin position="188"/>
        <end position="199"/>
    </location>
</feature>
<feature type="compositionally biased region" description="Polar residues" evidence="6">
    <location>
        <begin position="266"/>
        <end position="297"/>
    </location>
</feature>
<dbReference type="InterPro" id="IPR037278">
    <property type="entry name" value="ARFGAP/RecO"/>
</dbReference>
<feature type="compositionally biased region" description="Polar residues" evidence="6">
    <location>
        <begin position="383"/>
        <end position="399"/>
    </location>
</feature>
<dbReference type="STRING" id="6573.A0A210QGL5"/>
<comment type="caution">
    <text evidence="8">The sequence shown here is derived from an EMBL/GenBank/DDBJ whole genome shotgun (WGS) entry which is preliminary data.</text>
</comment>
<dbReference type="PANTHER" id="PTHR46134:SF3">
    <property type="entry name" value="ARFGAP WITH FG REPEATS 1"/>
    <property type="match status" value="1"/>
</dbReference>
<feature type="compositionally biased region" description="Low complexity" evidence="6">
    <location>
        <begin position="366"/>
        <end position="382"/>
    </location>
</feature>
<keyword evidence="4" id="KW-0862">Zinc</keyword>
<name>A0A210QGL5_MIZYE</name>
<feature type="compositionally biased region" description="Low complexity" evidence="6">
    <location>
        <begin position="298"/>
        <end position="315"/>
    </location>
</feature>
<accession>A0A210QGL5</accession>
<dbReference type="Proteomes" id="UP000242188">
    <property type="component" value="Unassembled WGS sequence"/>
</dbReference>
<proteinExistence type="predicted"/>
<dbReference type="InterPro" id="IPR038508">
    <property type="entry name" value="ArfGAP_dom_sf"/>
</dbReference>
<dbReference type="PROSITE" id="PS50115">
    <property type="entry name" value="ARFGAP"/>
    <property type="match status" value="1"/>
</dbReference>
<evidence type="ECO:0000256" key="2">
    <source>
        <dbReference type="ARBA" id="ARBA00022737"/>
    </source>
</evidence>
<dbReference type="PANTHER" id="PTHR46134">
    <property type="entry name" value="DRONGO, ISOFORM F"/>
    <property type="match status" value="1"/>
</dbReference>
<keyword evidence="2" id="KW-0677">Repeat</keyword>
<evidence type="ECO:0000313" key="8">
    <source>
        <dbReference type="EMBL" id="OWF47900.1"/>
    </source>
</evidence>
<evidence type="ECO:0000256" key="6">
    <source>
        <dbReference type="SAM" id="MobiDB-lite"/>
    </source>
</evidence>
<feature type="compositionally biased region" description="Low complexity" evidence="6">
    <location>
        <begin position="609"/>
        <end position="625"/>
    </location>
</feature>
<keyword evidence="3 5" id="KW-0863">Zinc-finger</keyword>
<protein>
    <submittedName>
        <fullName evidence="8">Arf-GAP domain and FG repeat-containing protein 1</fullName>
    </submittedName>
</protein>
<feature type="compositionally biased region" description="Polar residues" evidence="6">
    <location>
        <begin position="331"/>
        <end position="341"/>
    </location>
</feature>
<feature type="compositionally biased region" description="Polar residues" evidence="6">
    <location>
        <begin position="463"/>
        <end position="477"/>
    </location>
</feature>
<evidence type="ECO:0000256" key="3">
    <source>
        <dbReference type="ARBA" id="ARBA00022771"/>
    </source>
</evidence>
<dbReference type="SUPFAM" id="SSF57863">
    <property type="entry name" value="ArfGap/RecO-like zinc finger"/>
    <property type="match status" value="1"/>
</dbReference>
<dbReference type="OrthoDB" id="6036at2759"/>
<evidence type="ECO:0000313" key="9">
    <source>
        <dbReference type="Proteomes" id="UP000242188"/>
    </source>
</evidence>
<feature type="region of interest" description="Disordered" evidence="6">
    <location>
        <begin position="266"/>
        <end position="318"/>
    </location>
</feature>
<feature type="compositionally biased region" description="Low complexity" evidence="6">
    <location>
        <begin position="205"/>
        <end position="221"/>
    </location>
</feature>
<dbReference type="SMART" id="SM00105">
    <property type="entry name" value="ArfGap"/>
    <property type="match status" value="1"/>
</dbReference>
<dbReference type="InterPro" id="IPR001164">
    <property type="entry name" value="ArfGAP_dom"/>
</dbReference>
<dbReference type="FunFam" id="1.10.220.150:FF:000005">
    <property type="entry name" value="Arf-GAP domain and FG repeat-containing protein 1"/>
    <property type="match status" value="1"/>
</dbReference>
<dbReference type="CDD" id="cd08838">
    <property type="entry name" value="ArfGap_AGFG"/>
    <property type="match status" value="1"/>
</dbReference>
<evidence type="ECO:0000256" key="5">
    <source>
        <dbReference type="PROSITE-ProRule" id="PRU00288"/>
    </source>
</evidence>
<dbReference type="Gene3D" id="1.10.220.150">
    <property type="entry name" value="Arf GTPase activating protein"/>
    <property type="match status" value="1"/>
</dbReference>
<organism evidence="8 9">
    <name type="scientific">Mizuhopecten yessoensis</name>
    <name type="common">Japanese scallop</name>
    <name type="synonym">Patinopecten yessoensis</name>
    <dbReference type="NCBI Taxonomy" id="6573"/>
    <lineage>
        <taxon>Eukaryota</taxon>
        <taxon>Metazoa</taxon>
        <taxon>Spiralia</taxon>
        <taxon>Lophotrochozoa</taxon>
        <taxon>Mollusca</taxon>
        <taxon>Bivalvia</taxon>
        <taxon>Autobranchia</taxon>
        <taxon>Pteriomorphia</taxon>
        <taxon>Pectinida</taxon>
        <taxon>Pectinoidea</taxon>
        <taxon>Pectinidae</taxon>
        <taxon>Mizuhopecten</taxon>
    </lineage>
</organism>
<dbReference type="Pfam" id="PF01412">
    <property type="entry name" value="ArfGap"/>
    <property type="match status" value="1"/>
</dbReference>
<dbReference type="EMBL" id="NEDP02003755">
    <property type="protein sequence ID" value="OWF47900.1"/>
    <property type="molecule type" value="Genomic_DNA"/>
</dbReference>
<dbReference type="PRINTS" id="PR00405">
    <property type="entry name" value="REVINTRACTNG"/>
</dbReference>
<feature type="domain" description="Arf-GAP" evidence="7">
    <location>
        <begin position="15"/>
        <end position="142"/>
    </location>
</feature>
<keyword evidence="9" id="KW-1185">Reference proteome</keyword>
<sequence>MSSTKMASSKRKQDEKHLKMLREMAALPHNKQCFDCHQRGPTYVNMTAGSFVCTSCSGILRGINPPHRVKSISMTSFTPDEMEFLKCHGNDLCRKVYLGLYDSRSCPEPDAREEQKVKDFMVQKYERKRFYVAPTEAMKEEARHMNEAAMNKQPQTKPLKSLLGNNTTPLVVQNQAQPAKPQTTPGPITVPTPTQPTPTPKQDLSFQSPGQQSQSSQSSGSTTMDLLGDLGGDPFASSAPPPAPSSGGGGFADFSNFNSQFTAPAQTSLPFQSSGNTLFPMGSSAQDKPPTTANGVFSTPQSTPASTPASSAAQQGGDKYASLADLFSSDPVATTQPSPSVGWTGGSGDNGSALNWGSGGGGSWDGSGVKNTPAPAQTPTTAVSWNSQPNAAANTGFNWNTSSTTNATSSNAFPNAASQRVGNPGNPFISSASGANPFGGGSTTVPAQPAMGPASNPFGGAGSQSLFGGQTQPTQAGFGQPAMAPGFGQQPPATSMGGFAQPQTSAAGGFGQFGAVPPSSGMGGAPQQQGGTNFGQFGMQNGGGNVAPAAGGFGAFSQPQTMSNFGNAMPPGHFDNKMAGMSIQQQGFGPAAGGAGWGQPAPTANPFMSAASQPVAPSSSSNPFL</sequence>
<dbReference type="GO" id="GO:0008270">
    <property type="term" value="F:zinc ion binding"/>
    <property type="evidence" value="ECO:0007669"/>
    <property type="project" value="UniProtKB-KW"/>
</dbReference>
<feature type="compositionally biased region" description="Low complexity" evidence="6">
    <location>
        <begin position="527"/>
        <end position="539"/>
    </location>
</feature>
<feature type="region of interest" description="Disordered" evidence="6">
    <location>
        <begin position="173"/>
        <end position="252"/>
    </location>
</feature>
<evidence type="ECO:0000256" key="1">
    <source>
        <dbReference type="ARBA" id="ARBA00022723"/>
    </source>
</evidence>
<feature type="region of interest" description="Disordered" evidence="6">
    <location>
        <begin position="585"/>
        <end position="625"/>
    </location>
</feature>
<dbReference type="InterPro" id="IPR052248">
    <property type="entry name" value="Arf-GAP_FG-repeat_protein"/>
</dbReference>
<evidence type="ECO:0000259" key="7">
    <source>
        <dbReference type="PROSITE" id="PS50115"/>
    </source>
</evidence>
<dbReference type="GO" id="GO:0005737">
    <property type="term" value="C:cytoplasm"/>
    <property type="evidence" value="ECO:0007669"/>
    <property type="project" value="TreeGrafter"/>
</dbReference>
<dbReference type="AlphaFoldDB" id="A0A210QGL5"/>
<dbReference type="GO" id="GO:0005096">
    <property type="term" value="F:GTPase activator activity"/>
    <property type="evidence" value="ECO:0007669"/>
    <property type="project" value="InterPro"/>
</dbReference>
<reference evidence="8 9" key="1">
    <citation type="journal article" date="2017" name="Nat. Ecol. Evol.">
        <title>Scallop genome provides insights into evolution of bilaterian karyotype and development.</title>
        <authorList>
            <person name="Wang S."/>
            <person name="Zhang J."/>
            <person name="Jiao W."/>
            <person name="Li J."/>
            <person name="Xun X."/>
            <person name="Sun Y."/>
            <person name="Guo X."/>
            <person name="Huan P."/>
            <person name="Dong B."/>
            <person name="Zhang L."/>
            <person name="Hu X."/>
            <person name="Sun X."/>
            <person name="Wang J."/>
            <person name="Zhao C."/>
            <person name="Wang Y."/>
            <person name="Wang D."/>
            <person name="Huang X."/>
            <person name="Wang R."/>
            <person name="Lv J."/>
            <person name="Li Y."/>
            <person name="Zhang Z."/>
            <person name="Liu B."/>
            <person name="Lu W."/>
            <person name="Hui Y."/>
            <person name="Liang J."/>
            <person name="Zhou Z."/>
            <person name="Hou R."/>
            <person name="Li X."/>
            <person name="Liu Y."/>
            <person name="Li H."/>
            <person name="Ning X."/>
            <person name="Lin Y."/>
            <person name="Zhao L."/>
            <person name="Xing Q."/>
            <person name="Dou J."/>
            <person name="Li Y."/>
            <person name="Mao J."/>
            <person name="Guo H."/>
            <person name="Dou H."/>
            <person name="Li T."/>
            <person name="Mu C."/>
            <person name="Jiang W."/>
            <person name="Fu Q."/>
            <person name="Fu X."/>
            <person name="Miao Y."/>
            <person name="Liu J."/>
            <person name="Yu Q."/>
            <person name="Li R."/>
            <person name="Liao H."/>
            <person name="Li X."/>
            <person name="Kong Y."/>
            <person name="Jiang Z."/>
            <person name="Chourrout D."/>
            <person name="Li R."/>
            <person name="Bao Z."/>
        </authorList>
    </citation>
    <scope>NUCLEOTIDE SEQUENCE [LARGE SCALE GENOMIC DNA]</scope>
    <source>
        <strain evidence="8 9">PY_sf001</strain>
    </source>
</reference>
<evidence type="ECO:0000256" key="4">
    <source>
        <dbReference type="ARBA" id="ARBA00022833"/>
    </source>
</evidence>
<gene>
    <name evidence="8" type="ORF">KP79_PYT20353</name>
</gene>
<feature type="compositionally biased region" description="Low complexity" evidence="6">
    <location>
        <begin position="400"/>
        <end position="418"/>
    </location>
</feature>
<dbReference type="GO" id="GO:0016020">
    <property type="term" value="C:membrane"/>
    <property type="evidence" value="ECO:0007669"/>
    <property type="project" value="TreeGrafter"/>
</dbReference>
<feature type="region of interest" description="Disordered" evidence="6">
    <location>
        <begin position="330"/>
        <end position="542"/>
    </location>
</feature>
<keyword evidence="1" id="KW-0479">Metal-binding</keyword>